<dbReference type="InterPro" id="IPR003959">
    <property type="entry name" value="ATPase_AAA_core"/>
</dbReference>
<dbReference type="InterPro" id="IPR027417">
    <property type="entry name" value="P-loop_NTPase"/>
</dbReference>
<dbReference type="Pfam" id="PF14491">
    <property type="entry name" value="DUF4435"/>
    <property type="match status" value="1"/>
</dbReference>
<dbReference type="SUPFAM" id="SSF52540">
    <property type="entry name" value="P-loop containing nucleoside triphosphate hydrolases"/>
    <property type="match status" value="1"/>
</dbReference>
<evidence type="ECO:0008006" key="6">
    <source>
        <dbReference type="Google" id="ProtNLM"/>
    </source>
</evidence>
<reference evidence="5" key="1">
    <citation type="journal article" date="2019" name="Int. J. Syst. Evol. Microbiol.">
        <title>The Global Catalogue of Microorganisms (GCM) 10K type strain sequencing project: providing services to taxonomists for standard genome sequencing and annotation.</title>
        <authorList>
            <consortium name="The Broad Institute Genomics Platform"/>
            <consortium name="The Broad Institute Genome Sequencing Center for Infectious Disease"/>
            <person name="Wu L."/>
            <person name="Ma J."/>
        </authorList>
    </citation>
    <scope>NUCLEOTIDE SEQUENCE [LARGE SCALE GENOMIC DNA]</scope>
    <source>
        <strain evidence="5">JCM 14304</strain>
    </source>
</reference>
<evidence type="ECO:0000313" key="5">
    <source>
        <dbReference type="Proteomes" id="UP001500190"/>
    </source>
</evidence>
<dbReference type="Gene3D" id="3.40.50.300">
    <property type="entry name" value="P-loop containing nucleotide triphosphate hydrolases"/>
    <property type="match status" value="1"/>
</dbReference>
<gene>
    <name evidence="4" type="ORF">GCM10009742_36640</name>
</gene>
<feature type="coiled-coil region" evidence="1">
    <location>
        <begin position="526"/>
        <end position="553"/>
    </location>
</feature>
<dbReference type="InterPro" id="IPR029492">
    <property type="entry name" value="DUF4435"/>
</dbReference>
<keyword evidence="5" id="KW-1185">Reference proteome</keyword>
<evidence type="ECO:0000259" key="3">
    <source>
        <dbReference type="Pfam" id="PF14491"/>
    </source>
</evidence>
<proteinExistence type="predicted"/>
<name>A0ABP4PQ40_9ACTN</name>
<accession>A0ABP4PQ40</accession>
<feature type="domain" description="DUF4435" evidence="3">
    <location>
        <begin position="356"/>
        <end position="466"/>
    </location>
</feature>
<evidence type="ECO:0000259" key="2">
    <source>
        <dbReference type="Pfam" id="PF13304"/>
    </source>
</evidence>
<dbReference type="PANTHER" id="PTHR43581">
    <property type="entry name" value="ATP/GTP PHOSPHATASE"/>
    <property type="match status" value="1"/>
</dbReference>
<dbReference type="CDD" id="cd00267">
    <property type="entry name" value="ABC_ATPase"/>
    <property type="match status" value="1"/>
</dbReference>
<dbReference type="Proteomes" id="UP001500190">
    <property type="component" value="Unassembled WGS sequence"/>
</dbReference>
<evidence type="ECO:0000313" key="4">
    <source>
        <dbReference type="EMBL" id="GAA1587167.1"/>
    </source>
</evidence>
<dbReference type="InterPro" id="IPR051396">
    <property type="entry name" value="Bact_Antivir_Def_Nuclease"/>
</dbReference>
<keyword evidence="1" id="KW-0175">Coiled coil</keyword>
<evidence type="ECO:0000256" key="1">
    <source>
        <dbReference type="SAM" id="Coils"/>
    </source>
</evidence>
<sequence>MVSEARGLVSVALGLKERYPLAIRNFTVGPRRGLTSATASDLPNLAAVAGPNGAGKSALLEALWQHRGSFLEPGSEALYVGPNRTWRAGPLSELATRSFTQDYEQILKSEIIPGFQFAAPGGFNFLSGQSRFGSNADDAQALVKTSIVRISNRSESYIAQEFRRQGGKIAPNSVADLLQPFRILVDTLLPHLRFLQIDTTDVNNVRVMFTAKDPTRGSQEFDIDDLSSGEKAAIALFLPFIERQVKTLLGESAPSGVPGVVPLTLLLDEPEIHLHPLLQLNVLEYMRGLARSGDAQFIFTTHSPTLLDALEPHELFLLSPASVSPDNQLSRLSASYEKLEVARAITGSTHVLTRGKPVVFIEGEPDVASKASDKRLISLLVPESAHWAIVPSHGKSQVIRAVTDMRAAHLSLPGLPVFGLVDGDQGENTGSDHVIAWPVAMVENLLLDPEAIRAVLSAYGNVNLRDAGQIETSLRQIASARVADEVRLRVQASLPSRTLRPSGDDSVAISASIDGAVEEFKNTLTALEVDKILEEAKQEVADIQSKGAELERFRGKPIIHEFIKKHRLSALTNLGINAFLTEVARHATESERTVRLTSPAIERIRLYFPNDLATALESAPQDDHTQKLLEQCKEERRLWQEGTPQSASREALRQQLLQLGRTLRSAGEEVGEEIMRLAASIGTAS</sequence>
<feature type="domain" description="ATPase AAA-type core" evidence="2">
    <location>
        <begin position="216"/>
        <end position="308"/>
    </location>
</feature>
<dbReference type="PANTHER" id="PTHR43581:SF4">
    <property type="entry name" value="ATP_GTP PHOSPHATASE"/>
    <property type="match status" value="1"/>
</dbReference>
<comment type="caution">
    <text evidence="4">The sequence shown here is derived from an EMBL/GenBank/DDBJ whole genome shotgun (WGS) entry which is preliminary data.</text>
</comment>
<dbReference type="Pfam" id="PF13304">
    <property type="entry name" value="AAA_21"/>
    <property type="match status" value="1"/>
</dbReference>
<dbReference type="EMBL" id="BAAAND010000006">
    <property type="protein sequence ID" value="GAA1587167.1"/>
    <property type="molecule type" value="Genomic_DNA"/>
</dbReference>
<organism evidence="4 5">
    <name type="scientific">Kribbella karoonensis</name>
    <dbReference type="NCBI Taxonomy" id="324851"/>
    <lineage>
        <taxon>Bacteria</taxon>
        <taxon>Bacillati</taxon>
        <taxon>Actinomycetota</taxon>
        <taxon>Actinomycetes</taxon>
        <taxon>Propionibacteriales</taxon>
        <taxon>Kribbellaceae</taxon>
        <taxon>Kribbella</taxon>
    </lineage>
</organism>
<protein>
    <recommendedName>
        <fullName evidence="6">AbiEii toxin of type IV toxin-antitoxin system</fullName>
    </recommendedName>
</protein>